<dbReference type="EMBL" id="WPHM01000014">
    <property type="protein sequence ID" value="MUZ60167.1"/>
    <property type="molecule type" value="Genomic_DNA"/>
</dbReference>
<dbReference type="InterPro" id="IPR023346">
    <property type="entry name" value="Lysozyme-like_dom_sf"/>
</dbReference>
<evidence type="ECO:0000313" key="6">
    <source>
        <dbReference type="EMBL" id="MUP06927.1"/>
    </source>
</evidence>
<evidence type="ECO:0000313" key="4">
    <source>
        <dbReference type="EMBL" id="KAA3522427.1"/>
    </source>
</evidence>
<gene>
    <name evidence="6" type="ORF">BBI04_019200</name>
    <name evidence="4" type="ORF">DXT89_21745</name>
    <name evidence="8" type="ORF">GOZ88_24190</name>
    <name evidence="7" type="ORF">GOZ95_22315</name>
    <name evidence="5" type="ORF">IEI95_001270</name>
</gene>
<reference evidence="4 11" key="1">
    <citation type="submission" date="2018-08" db="EMBL/GenBank/DDBJ databases">
        <title>Genome sequencing of Agrobacterium vitis strain ICMP 10754.</title>
        <authorList>
            <person name="Visnovsky S.B."/>
            <person name="Pitman A.R."/>
        </authorList>
    </citation>
    <scope>NUCLEOTIDE SEQUENCE [LARGE SCALE GENOMIC DNA]</scope>
    <source>
        <strain evidence="4 11">ICMP 10754</strain>
    </source>
</reference>
<dbReference type="EMBL" id="MBEV02000011">
    <property type="protein sequence ID" value="MUP06927.1"/>
    <property type="molecule type" value="Genomic_DNA"/>
</dbReference>
<dbReference type="EMBL" id="JACXXJ020000002">
    <property type="protein sequence ID" value="MBF2712894.1"/>
    <property type="molecule type" value="Genomic_DNA"/>
</dbReference>
<organism evidence="4 11">
    <name type="scientific">Agrobacterium vitis</name>
    <name type="common">Rhizobium vitis</name>
    <dbReference type="NCBI Taxonomy" id="373"/>
    <lineage>
        <taxon>Bacteria</taxon>
        <taxon>Pseudomonadati</taxon>
        <taxon>Pseudomonadota</taxon>
        <taxon>Alphaproteobacteria</taxon>
        <taxon>Hyphomicrobiales</taxon>
        <taxon>Rhizobiaceae</taxon>
        <taxon>Rhizobium/Agrobacterium group</taxon>
        <taxon>Agrobacterium</taxon>
    </lineage>
</organism>
<dbReference type="Proteomes" id="UP000436692">
    <property type="component" value="Unassembled WGS sequence"/>
</dbReference>
<evidence type="ECO:0000313" key="5">
    <source>
        <dbReference type="EMBL" id="MBF2712894.1"/>
    </source>
</evidence>
<comment type="caution">
    <text evidence="4">The sequence shown here is derived from an EMBL/GenBank/DDBJ whole genome shotgun (WGS) entry which is preliminary data.</text>
</comment>
<dbReference type="NCBIfam" id="NF010438">
    <property type="entry name" value="PRK13864.1"/>
    <property type="match status" value="1"/>
</dbReference>
<dbReference type="CDD" id="cd16892">
    <property type="entry name" value="LT_VirB1-like"/>
    <property type="match status" value="1"/>
</dbReference>
<dbReference type="AlphaFoldDB" id="A0A109CXY4"/>
<name>A0A109CXY4_AGRVI</name>
<reference evidence="10 12" key="3">
    <citation type="submission" date="2019-12" db="EMBL/GenBank/DDBJ databases">
        <title>Whole-genome sequencing of Allorhizobium vitis.</title>
        <authorList>
            <person name="Gan H.M."/>
            <person name="Szegedi E."/>
            <person name="Burr T."/>
            <person name="Savka M.A."/>
        </authorList>
    </citation>
    <scope>NUCLEOTIDE SEQUENCE [LARGE SCALE GENOMIC DNA]</scope>
    <source>
        <strain evidence="8 12">CG415</strain>
        <strain evidence="7 10">CG989</strain>
    </source>
</reference>
<dbReference type="Pfam" id="PF01464">
    <property type="entry name" value="SLT"/>
    <property type="match status" value="1"/>
</dbReference>
<reference evidence="6 9" key="2">
    <citation type="submission" date="2019-11" db="EMBL/GenBank/DDBJ databases">
        <title>Whole-genome sequencing of Allorhizobium vitis.</title>
        <authorList>
            <person name="Gan H.M."/>
            <person name="Savka M.A."/>
        </authorList>
    </citation>
    <scope>NUCLEOTIDE SEQUENCE [LARGE SCALE GENOMIC DNA]</scope>
    <source>
        <strain evidence="6 9">AB4</strain>
    </source>
</reference>
<dbReference type="OrthoDB" id="8277605at2"/>
<evidence type="ECO:0000313" key="11">
    <source>
        <dbReference type="Proteomes" id="UP000436911"/>
    </source>
</evidence>
<dbReference type="RefSeq" id="WP_060716572.1">
    <property type="nucleotide sequence ID" value="NZ_CP055267.1"/>
</dbReference>
<dbReference type="SUPFAM" id="SSF53955">
    <property type="entry name" value="Lysozyme-like"/>
    <property type="match status" value="1"/>
</dbReference>
<dbReference type="Proteomes" id="UP000655037">
    <property type="component" value="Unassembled WGS sequence"/>
</dbReference>
<dbReference type="GeneID" id="60684706"/>
<sequence length="235" mass="25328">MLKAAGSFGIIFLMVQPSEAAPLSPADFSQLARECAPSVAPSTLAAIAKVESRSDPLVLHDNTTDETLHWTDQADARRSVEDRLVAGHSIDVGLMQVNSSNFAMLGLTSSNAFEPCASLSAAARLLVRHFTGGNTAQEEQLALRRAISAYNTGNLKRGFTNGYVRRVELAAQQLVPPLAQSAKNQDHDEQSPEEPWNVWRSYDNTRSAGGAGGSSGSPEPQEPNEHRTPEDDQVF</sequence>
<evidence type="ECO:0000256" key="2">
    <source>
        <dbReference type="SAM" id="MobiDB-lite"/>
    </source>
</evidence>
<dbReference type="EMBL" id="QUSG01000018">
    <property type="protein sequence ID" value="KAA3522427.1"/>
    <property type="molecule type" value="Genomic_DNA"/>
</dbReference>
<geneLocation type="plasmid" evidence="5">
    <name>unnamed2</name>
</geneLocation>
<proteinExistence type="inferred from homology"/>
<evidence type="ECO:0000313" key="10">
    <source>
        <dbReference type="Proteomes" id="UP000436692"/>
    </source>
</evidence>
<evidence type="ECO:0000313" key="9">
    <source>
        <dbReference type="Proteomes" id="UP000175993"/>
    </source>
</evidence>
<reference evidence="5" key="4">
    <citation type="submission" date="2020-11" db="EMBL/GenBank/DDBJ databases">
        <title>Agrobacterium vitis strain K377 genome.</title>
        <authorList>
            <person name="Xi H."/>
        </authorList>
    </citation>
    <scope>NUCLEOTIDE SEQUENCE</scope>
    <source>
        <strain evidence="5">K377</strain>
        <plasmid evidence="5">unnamed2</plasmid>
    </source>
</reference>
<accession>A0A109CXY4</accession>
<dbReference type="InterPro" id="IPR008258">
    <property type="entry name" value="Transglycosylase_SLT_dom_1"/>
</dbReference>
<evidence type="ECO:0000313" key="7">
    <source>
        <dbReference type="EMBL" id="MUZ60167.1"/>
    </source>
</evidence>
<evidence type="ECO:0000256" key="1">
    <source>
        <dbReference type="ARBA" id="ARBA00009387"/>
    </source>
</evidence>
<protein>
    <submittedName>
        <fullName evidence="4">Type IV secretion system lytic transglycosylase VirB1</fullName>
    </submittedName>
</protein>
<dbReference type="Gene3D" id="1.10.530.10">
    <property type="match status" value="1"/>
</dbReference>
<dbReference type="EMBL" id="WPHU01000014">
    <property type="protein sequence ID" value="MVA59206.1"/>
    <property type="molecule type" value="Genomic_DNA"/>
</dbReference>
<dbReference type="Proteomes" id="UP000175993">
    <property type="component" value="Unassembled WGS sequence"/>
</dbReference>
<evidence type="ECO:0000313" key="8">
    <source>
        <dbReference type="EMBL" id="MVA59206.1"/>
    </source>
</evidence>
<evidence type="ECO:0000259" key="3">
    <source>
        <dbReference type="Pfam" id="PF01464"/>
    </source>
</evidence>
<feature type="domain" description="Transglycosylase SLT" evidence="3">
    <location>
        <begin position="33"/>
        <end position="164"/>
    </location>
</feature>
<dbReference type="Proteomes" id="UP000436911">
    <property type="component" value="Unassembled WGS sequence"/>
</dbReference>
<dbReference type="Proteomes" id="UP000440716">
    <property type="component" value="Unassembled WGS sequence"/>
</dbReference>
<feature type="region of interest" description="Disordered" evidence="2">
    <location>
        <begin position="179"/>
        <end position="235"/>
    </location>
</feature>
<feature type="compositionally biased region" description="Basic and acidic residues" evidence="2">
    <location>
        <begin position="223"/>
        <end position="235"/>
    </location>
</feature>
<comment type="similarity">
    <text evidence="1">Belongs to the virb1 family.</text>
</comment>
<evidence type="ECO:0000313" key="12">
    <source>
        <dbReference type="Proteomes" id="UP000440716"/>
    </source>
</evidence>
<keyword evidence="5" id="KW-0614">Plasmid</keyword>